<evidence type="ECO:0008006" key="3">
    <source>
        <dbReference type="Google" id="ProtNLM"/>
    </source>
</evidence>
<gene>
    <name evidence="1" type="ORF">COA71_00075</name>
</gene>
<sequence length="576" mass="65418">MKLIIRQYLASLKEREELDAVLPDLLSQLGLNVYSTPGRGTRQDGVDVGAVGKLNGDTEEKVYLFSIKAGDLTRNDWDGDALQSLRPSLNEILDSYIPNRLPPEHKGKKIVICLCFGGVIKEQVRPAVTGFIDQVKNENVNFEEWNGDKLAELIQASFLREELLPDSARSHLRKALALIDEPEASYRYFLDLLHCLLDSNSGKDKDRLTALRQINICLWIHFAWARDAGNIESSYLCSELALLYGWEIAKGYVQKKTKVAKAIQATFLSIVGVYQQVCFSFLDEKVLPFVDKRHVLSVSVRGSCDLDINLRLFDILGRLALCGLWTYSIIQRIPEDETELRETLVESFQRYVLSIKQLIENNPALKLPIKDEQAIDITLAMLLLMIDGNSNRDLSTWLREIMNRALFALKVHGKYPCNIDSYRDLLEHPTADDNYLKENTCGSILYPMIGLCAELIEDTALFEMVQAIKKKKLEHCNFQLWFPDDDSEEHLYINSDGHGAALSEIDIGKPLSEFADQVFGECDHSKAFYQLSAQAPALWPLVLVACRHYRLPIPIHPFRDLRPNITTEEVVDDKSQ</sequence>
<dbReference type="EMBL" id="NVWI01000001">
    <property type="protein sequence ID" value="PCJ43313.1"/>
    <property type="molecule type" value="Genomic_DNA"/>
</dbReference>
<organism evidence="1 2">
    <name type="scientific">SAR86 cluster bacterium</name>
    <dbReference type="NCBI Taxonomy" id="2030880"/>
    <lineage>
        <taxon>Bacteria</taxon>
        <taxon>Pseudomonadati</taxon>
        <taxon>Pseudomonadota</taxon>
        <taxon>Gammaproteobacteria</taxon>
        <taxon>SAR86 cluster</taxon>
    </lineage>
</organism>
<reference evidence="2" key="1">
    <citation type="submission" date="2017-08" db="EMBL/GenBank/DDBJ databases">
        <title>A dynamic microbial community with high functional redundancy inhabits the cold, oxic subseafloor aquifer.</title>
        <authorList>
            <person name="Tully B.J."/>
            <person name="Wheat C.G."/>
            <person name="Glazer B.T."/>
            <person name="Huber J.A."/>
        </authorList>
    </citation>
    <scope>NUCLEOTIDE SEQUENCE [LARGE SCALE GENOMIC DNA]</scope>
</reference>
<dbReference type="AlphaFoldDB" id="A0A2A5CHT3"/>
<accession>A0A2A5CHT3</accession>
<protein>
    <recommendedName>
        <fullName evidence="3">Chemotaxis protein</fullName>
    </recommendedName>
</protein>
<proteinExistence type="predicted"/>
<comment type="caution">
    <text evidence="1">The sequence shown here is derived from an EMBL/GenBank/DDBJ whole genome shotgun (WGS) entry which is preliminary data.</text>
</comment>
<name>A0A2A5CHT3_9GAMM</name>
<evidence type="ECO:0000313" key="1">
    <source>
        <dbReference type="EMBL" id="PCJ43313.1"/>
    </source>
</evidence>
<dbReference type="Proteomes" id="UP000228987">
    <property type="component" value="Unassembled WGS sequence"/>
</dbReference>
<evidence type="ECO:0000313" key="2">
    <source>
        <dbReference type="Proteomes" id="UP000228987"/>
    </source>
</evidence>